<keyword evidence="3" id="KW-1185">Reference proteome</keyword>
<gene>
    <name evidence="2" type="ORF">HGRIS_011848</name>
</gene>
<evidence type="ECO:0000313" key="3">
    <source>
        <dbReference type="Proteomes" id="UP001556367"/>
    </source>
</evidence>
<reference evidence="3" key="1">
    <citation type="submission" date="2024-06" db="EMBL/GenBank/DDBJ databases">
        <title>Multi-omics analyses provide insights into the biosynthesis of the anticancer antibiotic pleurotin in Hohenbuehelia grisea.</title>
        <authorList>
            <person name="Weaver J.A."/>
            <person name="Alberti F."/>
        </authorList>
    </citation>
    <scope>NUCLEOTIDE SEQUENCE [LARGE SCALE GENOMIC DNA]</scope>
    <source>
        <strain evidence="3">T-177</strain>
    </source>
</reference>
<organism evidence="2 3">
    <name type="scientific">Hohenbuehelia grisea</name>
    <dbReference type="NCBI Taxonomy" id="104357"/>
    <lineage>
        <taxon>Eukaryota</taxon>
        <taxon>Fungi</taxon>
        <taxon>Dikarya</taxon>
        <taxon>Basidiomycota</taxon>
        <taxon>Agaricomycotina</taxon>
        <taxon>Agaricomycetes</taxon>
        <taxon>Agaricomycetidae</taxon>
        <taxon>Agaricales</taxon>
        <taxon>Pleurotineae</taxon>
        <taxon>Pleurotaceae</taxon>
        <taxon>Hohenbuehelia</taxon>
    </lineage>
</organism>
<evidence type="ECO:0000313" key="2">
    <source>
        <dbReference type="EMBL" id="KAL0960214.1"/>
    </source>
</evidence>
<sequence length="131" mass="14063">MLLPEFRADYCTHHVCTTGRRGYRYSVPLWNLASALALFGRYAEARVAGKDAIACLEAALYADAWLTGLGRGVRGWGVEPLQGELATWVSVSRGPSTRGSGSRGLLKDWEGPSKVTQGRARGADEGGHDAV</sequence>
<feature type="compositionally biased region" description="Basic and acidic residues" evidence="1">
    <location>
        <begin position="121"/>
        <end position="131"/>
    </location>
</feature>
<evidence type="ECO:0000256" key="1">
    <source>
        <dbReference type="SAM" id="MobiDB-lite"/>
    </source>
</evidence>
<name>A0ABR3JWC0_9AGAR</name>
<protein>
    <submittedName>
        <fullName evidence="2">Uncharacterized protein</fullName>
    </submittedName>
</protein>
<accession>A0ABR3JWC0</accession>
<feature type="region of interest" description="Disordered" evidence="1">
    <location>
        <begin position="92"/>
        <end position="131"/>
    </location>
</feature>
<comment type="caution">
    <text evidence="2">The sequence shown here is derived from an EMBL/GenBank/DDBJ whole genome shotgun (WGS) entry which is preliminary data.</text>
</comment>
<dbReference type="EMBL" id="JASNQZ010000002">
    <property type="protein sequence ID" value="KAL0960214.1"/>
    <property type="molecule type" value="Genomic_DNA"/>
</dbReference>
<dbReference type="Proteomes" id="UP001556367">
    <property type="component" value="Unassembled WGS sequence"/>
</dbReference>
<proteinExistence type="predicted"/>
<feature type="compositionally biased region" description="Low complexity" evidence="1">
    <location>
        <begin position="92"/>
        <end position="104"/>
    </location>
</feature>